<evidence type="ECO:0000256" key="1">
    <source>
        <dbReference type="ARBA" id="ARBA00001957"/>
    </source>
</evidence>
<feature type="domain" description="Carrier" evidence="5">
    <location>
        <begin position="2140"/>
        <end position="2215"/>
    </location>
</feature>
<dbReference type="Pfam" id="PF00501">
    <property type="entry name" value="AMP-binding"/>
    <property type="match status" value="2"/>
</dbReference>
<dbReference type="Gene3D" id="3.40.50.1820">
    <property type="entry name" value="alpha/beta hydrolase"/>
    <property type="match status" value="1"/>
</dbReference>
<dbReference type="InterPro" id="IPR000873">
    <property type="entry name" value="AMP-dep_synth/lig_dom"/>
</dbReference>
<dbReference type="FunFam" id="3.30.300.30:FF:000015">
    <property type="entry name" value="Nonribosomal peptide synthase SidD"/>
    <property type="match status" value="1"/>
</dbReference>
<dbReference type="SUPFAM" id="SSF56801">
    <property type="entry name" value="Acetyl-CoA synthetase-like"/>
    <property type="match status" value="2"/>
</dbReference>
<organism evidence="6 7">
    <name type="scientific">BD1-7 clade bacterium</name>
    <dbReference type="NCBI Taxonomy" id="2029982"/>
    <lineage>
        <taxon>Bacteria</taxon>
        <taxon>Pseudomonadati</taxon>
        <taxon>Pseudomonadota</taxon>
        <taxon>Gammaproteobacteria</taxon>
        <taxon>Cellvibrionales</taxon>
        <taxon>Spongiibacteraceae</taxon>
        <taxon>BD1-7 clade</taxon>
    </lineage>
</organism>
<comment type="cofactor">
    <cofactor evidence="1">
        <name>pantetheine 4'-phosphate</name>
        <dbReference type="ChEBI" id="CHEBI:47942"/>
    </cofactor>
</comment>
<dbReference type="GO" id="GO:0043041">
    <property type="term" value="P:amino acid activation for nonribosomal peptide biosynthetic process"/>
    <property type="evidence" value="ECO:0007669"/>
    <property type="project" value="TreeGrafter"/>
</dbReference>
<dbReference type="Gene3D" id="3.40.50.12780">
    <property type="entry name" value="N-terminal domain of ligase-like"/>
    <property type="match status" value="1"/>
</dbReference>
<dbReference type="GO" id="GO:0031177">
    <property type="term" value="F:phosphopantetheine binding"/>
    <property type="evidence" value="ECO:0007669"/>
    <property type="project" value="InterPro"/>
</dbReference>
<dbReference type="Gene3D" id="3.30.559.10">
    <property type="entry name" value="Chloramphenicol acetyltransferase-like domain"/>
    <property type="match status" value="2"/>
</dbReference>
<keyword evidence="3" id="KW-0596">Phosphopantetheine</keyword>
<dbReference type="InterPro" id="IPR010071">
    <property type="entry name" value="AA_adenyl_dom"/>
</dbReference>
<dbReference type="InterPro" id="IPR025110">
    <property type="entry name" value="AMP-bd_C"/>
</dbReference>
<dbReference type="NCBIfam" id="TIGR01733">
    <property type="entry name" value="AA-adenyl-dom"/>
    <property type="match status" value="2"/>
</dbReference>
<dbReference type="InterPro" id="IPR044894">
    <property type="entry name" value="TubC_N_sf"/>
</dbReference>
<dbReference type="GO" id="GO:0003824">
    <property type="term" value="F:catalytic activity"/>
    <property type="evidence" value="ECO:0007669"/>
    <property type="project" value="InterPro"/>
</dbReference>
<dbReference type="SUPFAM" id="SSF52777">
    <property type="entry name" value="CoA-dependent acyltransferases"/>
    <property type="match status" value="4"/>
</dbReference>
<dbReference type="CDD" id="cd12117">
    <property type="entry name" value="A_NRPS_Srf_like"/>
    <property type="match status" value="1"/>
</dbReference>
<comment type="similarity">
    <text evidence="2">Belongs to the ATP-dependent AMP-binding enzyme family.</text>
</comment>
<dbReference type="Gene3D" id="2.30.38.10">
    <property type="entry name" value="Luciferase, Domain 3"/>
    <property type="match status" value="1"/>
</dbReference>
<keyword evidence="7" id="KW-1185">Reference proteome</keyword>
<dbReference type="InterPro" id="IPR042099">
    <property type="entry name" value="ANL_N_sf"/>
</dbReference>
<dbReference type="Pfam" id="PF00550">
    <property type="entry name" value="PP-binding"/>
    <property type="match status" value="2"/>
</dbReference>
<dbReference type="SMART" id="SM00823">
    <property type="entry name" value="PKS_PP"/>
    <property type="match status" value="2"/>
</dbReference>
<dbReference type="FunFam" id="3.30.300.30:FF:000010">
    <property type="entry name" value="Enterobactin synthetase component F"/>
    <property type="match status" value="1"/>
</dbReference>
<dbReference type="InterPro" id="IPR001242">
    <property type="entry name" value="Condensation_dom"/>
</dbReference>
<dbReference type="Gene3D" id="3.30.300.30">
    <property type="match status" value="2"/>
</dbReference>
<dbReference type="FunFam" id="3.40.50.980:FF:000001">
    <property type="entry name" value="Non-ribosomal peptide synthetase"/>
    <property type="match status" value="1"/>
</dbReference>
<dbReference type="NCBIfam" id="NF003417">
    <property type="entry name" value="PRK04813.1"/>
    <property type="match status" value="2"/>
</dbReference>
<dbReference type="EMBL" id="CACSIO010000007">
    <property type="protein sequence ID" value="CAA0101650.1"/>
    <property type="molecule type" value="Genomic_DNA"/>
</dbReference>
<feature type="domain" description="Carrier" evidence="5">
    <location>
        <begin position="1058"/>
        <end position="1133"/>
    </location>
</feature>
<proteinExistence type="inferred from homology"/>
<dbReference type="InterPro" id="IPR020845">
    <property type="entry name" value="AMP-binding_CS"/>
</dbReference>
<dbReference type="CDD" id="cd17643">
    <property type="entry name" value="A_NRPS_Cytc1-like"/>
    <property type="match status" value="1"/>
</dbReference>
<dbReference type="Pfam" id="PF18563">
    <property type="entry name" value="TubC_N"/>
    <property type="match status" value="1"/>
</dbReference>
<dbReference type="InterPro" id="IPR020806">
    <property type="entry name" value="PKS_PP-bd"/>
</dbReference>
<evidence type="ECO:0000313" key="7">
    <source>
        <dbReference type="Proteomes" id="UP000441399"/>
    </source>
</evidence>
<dbReference type="Gene3D" id="1.10.10.1830">
    <property type="entry name" value="Non-ribosomal peptide synthase, adenylation domain"/>
    <property type="match status" value="1"/>
</dbReference>
<dbReference type="SUPFAM" id="SSF47336">
    <property type="entry name" value="ACP-like"/>
    <property type="match status" value="2"/>
</dbReference>
<gene>
    <name evidence="6" type="primary">tycC_5</name>
    <name evidence="6" type="ORF">OPDIPICF_04403</name>
</gene>
<dbReference type="PANTHER" id="PTHR45527:SF14">
    <property type="entry name" value="PLIPASTATIN SYNTHASE SUBUNIT B"/>
    <property type="match status" value="1"/>
</dbReference>
<dbReference type="PROSITE" id="PS00455">
    <property type="entry name" value="AMP_BINDING"/>
    <property type="match status" value="2"/>
</dbReference>
<keyword evidence="4" id="KW-0597">Phosphoprotein</keyword>
<dbReference type="Pfam" id="PF00668">
    <property type="entry name" value="Condensation"/>
    <property type="match status" value="2"/>
</dbReference>
<dbReference type="PROSITE" id="PS00012">
    <property type="entry name" value="PHOSPHOPANTETHEINE"/>
    <property type="match status" value="2"/>
</dbReference>
<dbReference type="InterPro" id="IPR023213">
    <property type="entry name" value="CAT-like_dom_sf"/>
</dbReference>
<dbReference type="PANTHER" id="PTHR45527">
    <property type="entry name" value="NONRIBOSOMAL PEPTIDE SYNTHETASE"/>
    <property type="match status" value="1"/>
</dbReference>
<evidence type="ECO:0000313" key="6">
    <source>
        <dbReference type="EMBL" id="CAA0101650.1"/>
    </source>
</evidence>
<name>A0A5S9PDL1_9GAMM</name>
<dbReference type="GO" id="GO:0005829">
    <property type="term" value="C:cytosol"/>
    <property type="evidence" value="ECO:0007669"/>
    <property type="project" value="TreeGrafter"/>
</dbReference>
<dbReference type="InterPro" id="IPR029058">
    <property type="entry name" value="AB_hydrolase_fold"/>
</dbReference>
<dbReference type="InterPro" id="IPR041464">
    <property type="entry name" value="TubC_N"/>
</dbReference>
<dbReference type="Gene3D" id="1.10.1200.10">
    <property type="entry name" value="ACP-like"/>
    <property type="match status" value="1"/>
</dbReference>
<dbReference type="CDD" id="cd19531">
    <property type="entry name" value="LCL_NRPS-like"/>
    <property type="match status" value="2"/>
</dbReference>
<protein>
    <submittedName>
        <fullName evidence="6">Tyrocidine synthase 3</fullName>
    </submittedName>
</protein>
<evidence type="ECO:0000256" key="2">
    <source>
        <dbReference type="ARBA" id="ARBA00006432"/>
    </source>
</evidence>
<dbReference type="PROSITE" id="PS50075">
    <property type="entry name" value="CARRIER"/>
    <property type="match status" value="2"/>
</dbReference>
<dbReference type="FunFam" id="3.40.50.980:FF:000002">
    <property type="entry name" value="Enterobactin synthetase component F"/>
    <property type="match status" value="1"/>
</dbReference>
<dbReference type="Proteomes" id="UP000441399">
    <property type="component" value="Unassembled WGS sequence"/>
</dbReference>
<sequence>MNTSELQDFLRNLWLQGVELWLEGDQLRFRGSKSVMDSKTLAQLKAHKSAIIALIQARPEHYLGFPLSQGQQGIALMQAVDPESAAYNQVCCLTLQDDLNVDLLEKAFDFLLQRHAPLRMALRQLDGINAQQVSYSLPSILVVETASVPPVEDIDADHTNVDTTDENLRNSNPVHQWIEHHASVPFALDKEPLVRARLRIPATANGTAHLLIVAHHIVADFWTMELIISELQQIYQASLQQRSPDLPDIGKLYKDYVITERQWLNSEASEAAQQYWHQQLTPLPAPLDLPTDFPRPARQSFAGKEYHFTLPAPLTKALKTQAQQHQVTPFVWALTTFQTLLHLYTGQSTINVGSPVAGRTLSDYQKLAGHFTNPVNLVQHFDQDSHFADLLLTNKQTVLQGMKHQQYPMQRLIDELKSTSDTGFNPLFQVAMSWNQITDKQDNQGALIADIELMEQRGAIYDLVLTGIDAGDEVRLSVRYNTDIFKVERIERLVSHWQQLLAQTIETPMQKVCDIDLLSDADRALAGFSANSSDSASNASYDLELSLPAHFAKSVRLHGDKLAWRDARSNTTLTHSELDHAANQLGQVLVAEGVKATERVALLAERGATALQSVLAILKIGAVVVPIDPAYPQERIQQMLELAKCRLIINATEKALDVDTNTTALLNWNTVSQRCAEHDSASLQTAQSAPAETACVLFTSGSTGIPKGVEIPHRAIARLALNNGFLALEPGQSIGYAANIAFDATHIEVWNALLNGATLLQIHADTLLDIPAFRSFLQQQKPDALFLTTALFHLCTANDPSMFSNIQTLMTGGEAIDAELVKRCFAHGRPGALYNLYGPTENGTVSTACHITESDLESGTLPIGRAINHSQAYILNQWGRPAPIGIIGEIIVAGDGLANGYLHRSDLTAQAFSPKVDDAHSRQYATGDLGYLREDGQIIYAGRRDDQVKIRGFRIELGEIEHQLNSLRGINNACALPLKDEAGQVFIAAYVSTGADATANTSSVKSDDIRRQLRQKLPDYMVPAAIMVLDVLPINANGKIDKKRLPPVTIERHGTFVAAATTEEKTIAAIWQDLLNIKDIGIHDNFFELGGHSLLAVNAANQMQEALGQPINMRDIFTQPTIADLLASLHGQNAEPQLPPILQRQDDQPVPASMAQQRLWFVQQLAPDSCAYNMPVAVRIHQPLRLRALESALKQLIERHQVLHTRFRDDSGVAYLDITDVSQWTLPQLDLSRLAPQQAEQEATNQLQLMANQPFDLARDLPIRAITISLAPDQHILALCLHHIAVDGSSVATLIEELGHLWRAEESGTPPALPAVTVDYADFSLWQRQWLQGERLQQQLAYWQQQLSDASPMLDLPTDKPRPPQLSNHGATLTFPLPESLVTSLNTLSKDQGVTLFMTLISAYTLLLARYSQQSDICVGFPITGKNHPQLQSMAGLFVNNLVLRTQLASNPTVRQLLTTVKQSTIDAYAHQDAPFDTLIDSLGVERSLSFTPFLQASFALEPLPLESRLQSALGESISHQPLDWQMAKYDVNLTCFEDKTGMQAQLEYSTDLFEQTTIERMARHFVNILDAMVAQPETPVNQLRMVTTEEQQVLLAAAADHSLSAISVIEQFEANAERYSDKTAVNDDSRQASYRHLNTRANQIADYLVQHNIGRGDFVGISLPRSVDLIASIIGVLKSGAAYVPLDPSMPEERQRFIIEDAGIAILLTESPQESNDIPCGIFALESLPAATAENTEYANPGIHLPLDSTAYVIYTSGTTGKPKGCLVTHQNLSRLFTSTEDTFHFDADQVWSLFHSYAFDFSVWEIWGALLYGARLAIVPQWITRSTDAFFRFVAEQQVTVLNQTPSAFTQFIMQDQLAREAIQTGSDTSEEIPPLALNTVIFGGEALDFNALTRWASHYPLNQIRLVNMYGITETTVHVTHHTISDADLQRGRSVIGQPLNDLKVHLLDSHGQLVPIGVMGEMYISGAGVSDGYLNRPELTANRFVNNPFANELSTALAKQHRRMYRSGDLARRLPNGDIEYLGRIDHQVKIRGYRIELGEVEAVLCSMEQIKDSVVLAREDEPGNKRLVAYLLTGEKHTLDGQQLRQQLKAALPEYMIPAAFIFMSSWPLTHNGKVDPVQLPRPAAEDFLSSEFIAPENETETAIAGIWQDILGIERVGIHDNFFELGGHSLLATQVASRIRTQFECQLELKAIFEHPTVAELAMVILEQEIASHSLDDDELLAMLEDLDDLEE</sequence>
<dbReference type="InterPro" id="IPR009081">
    <property type="entry name" value="PP-bd_ACP"/>
</dbReference>
<dbReference type="FunFam" id="3.40.50.12780:FF:000012">
    <property type="entry name" value="Non-ribosomal peptide synthetase"/>
    <property type="match status" value="1"/>
</dbReference>
<dbReference type="InterPro" id="IPR006162">
    <property type="entry name" value="Ppantetheine_attach_site"/>
</dbReference>
<dbReference type="OrthoDB" id="134488at2"/>
<dbReference type="Gene3D" id="3.30.559.30">
    <property type="entry name" value="Nonribosomal peptide synthetase, condensation domain"/>
    <property type="match status" value="2"/>
</dbReference>
<evidence type="ECO:0000259" key="5">
    <source>
        <dbReference type="PROSITE" id="PS50075"/>
    </source>
</evidence>
<dbReference type="FunFam" id="1.10.1200.10:FF:000005">
    <property type="entry name" value="Nonribosomal peptide synthetase 1"/>
    <property type="match status" value="2"/>
</dbReference>
<accession>A0A5S9PDL1</accession>
<evidence type="ECO:0000256" key="3">
    <source>
        <dbReference type="ARBA" id="ARBA00022450"/>
    </source>
</evidence>
<dbReference type="GO" id="GO:0044550">
    <property type="term" value="P:secondary metabolite biosynthetic process"/>
    <property type="evidence" value="ECO:0007669"/>
    <property type="project" value="UniProtKB-ARBA"/>
</dbReference>
<evidence type="ECO:0000256" key="4">
    <source>
        <dbReference type="ARBA" id="ARBA00022553"/>
    </source>
</evidence>
<dbReference type="Pfam" id="PF13193">
    <property type="entry name" value="AMP-binding_C"/>
    <property type="match status" value="2"/>
</dbReference>
<dbReference type="InterPro" id="IPR045851">
    <property type="entry name" value="AMP-bd_C_sf"/>
</dbReference>
<dbReference type="Gene3D" id="3.40.50.980">
    <property type="match status" value="2"/>
</dbReference>
<dbReference type="InterPro" id="IPR036736">
    <property type="entry name" value="ACP-like_sf"/>
</dbReference>
<reference evidence="6 7" key="1">
    <citation type="submission" date="2019-11" db="EMBL/GenBank/DDBJ databases">
        <authorList>
            <person name="Holert J."/>
        </authorList>
    </citation>
    <scope>NUCLEOTIDE SEQUENCE [LARGE SCALE GENOMIC DNA]</scope>
    <source>
        <strain evidence="6">SB11_3</strain>
    </source>
</reference>